<sequence length="94" mass="10723">MATRTQTEDKIEPTRVFEWAGEDGQSLRLVIPKRIKRGKMARRLGQNDMIGALDVVFTEQEIEAFEDLDLSPEEWDDLQTKLFEAIAGLDPKSS</sequence>
<dbReference type="EMBL" id="LT559118">
    <property type="protein sequence ID" value="SBP00096.1"/>
    <property type="molecule type" value="Genomic_DNA"/>
</dbReference>
<dbReference type="AlphaFoldDB" id="A0A1M4EML2"/>
<protein>
    <submittedName>
        <fullName evidence="1">Uncharacterized protein</fullName>
    </submittedName>
</protein>
<proteinExistence type="predicted"/>
<name>A0A1M4EML2_9ACTN</name>
<accession>A0A1M4EML2</accession>
<organism evidence="1">
    <name type="scientific">Nonomuraea gerenzanensis</name>
    <dbReference type="NCBI Taxonomy" id="93944"/>
    <lineage>
        <taxon>Bacteria</taxon>
        <taxon>Bacillati</taxon>
        <taxon>Actinomycetota</taxon>
        <taxon>Actinomycetes</taxon>
        <taxon>Streptosporangiales</taxon>
        <taxon>Streptosporangiaceae</taxon>
        <taxon>Nonomuraea</taxon>
    </lineage>
</organism>
<reference evidence="1" key="1">
    <citation type="submission" date="2016-04" db="EMBL/GenBank/DDBJ databases">
        <authorList>
            <person name="Evans L.H."/>
            <person name="Alamgir A."/>
            <person name="Owens N."/>
            <person name="Weber N.D."/>
            <person name="Virtaneva K."/>
            <person name="Barbian K."/>
            <person name="Babar A."/>
            <person name="Rosenke K."/>
        </authorList>
    </citation>
    <scope>NUCLEOTIDE SEQUENCE</scope>
    <source>
        <strain evidence="1">Nono1</strain>
    </source>
</reference>
<evidence type="ECO:0000313" key="1">
    <source>
        <dbReference type="EMBL" id="SBP00096.1"/>
    </source>
</evidence>
<dbReference type="RefSeq" id="WP_225268716.1">
    <property type="nucleotide sequence ID" value="NZ_CP084058.1"/>
</dbReference>
<gene>
    <name evidence="1" type="ORF">BN4615_P9612</name>
</gene>